<name>L7VQA3_9BACT</name>
<evidence type="ECO:0000259" key="1">
    <source>
        <dbReference type="Pfam" id="PF03551"/>
    </source>
</evidence>
<dbReference type="PANTHER" id="PTHR43252:SF4">
    <property type="entry name" value="TRANSCRIPTIONAL REGULATORY PROTEIN"/>
    <property type="match status" value="1"/>
</dbReference>
<evidence type="ECO:0000259" key="2">
    <source>
        <dbReference type="Pfam" id="PF10400"/>
    </source>
</evidence>
<dbReference type="Gene3D" id="1.10.10.10">
    <property type="entry name" value="Winged helix-like DNA-binding domain superfamily/Winged helix DNA-binding domain"/>
    <property type="match status" value="1"/>
</dbReference>
<feature type="domain" description="Transcription regulator PadR C-terminal" evidence="2">
    <location>
        <begin position="93"/>
        <end position="173"/>
    </location>
</feature>
<proteinExistence type="predicted"/>
<dbReference type="PANTHER" id="PTHR43252">
    <property type="entry name" value="TRANSCRIPTIONAL REGULATOR YQJI"/>
    <property type="match status" value="1"/>
</dbReference>
<dbReference type="AlphaFoldDB" id="L7VQA3"/>
<organism evidence="3">
    <name type="scientific">uncultured bacterium A1Q1_fos_324</name>
    <dbReference type="NCBI Taxonomy" id="1256572"/>
    <lineage>
        <taxon>Bacteria</taxon>
        <taxon>environmental samples</taxon>
    </lineage>
</organism>
<dbReference type="Pfam" id="PF03551">
    <property type="entry name" value="PadR"/>
    <property type="match status" value="1"/>
</dbReference>
<dbReference type="EMBL" id="JX649861">
    <property type="protein sequence ID" value="AGC71077.1"/>
    <property type="molecule type" value="Genomic_DNA"/>
</dbReference>
<dbReference type="InterPro" id="IPR005149">
    <property type="entry name" value="Tscrpt_reg_PadR_N"/>
</dbReference>
<accession>L7VQA3</accession>
<sequence length="178" mass="19985">MALEHAILVSLSEKSATGYGLARRFDASIGHFWRATHQQIYKVLARMEEAGLVSTKLAKRDGRLDKKTYSITPAGEQELVRWSREPSNREVARSDFTVKLRGLADPVAMRIDAQRRRDEVAEELSAFEESRAKHHPDPAELSGKKLGSYLALLGGIHYAQADLAWCDEILARLSSEEH</sequence>
<dbReference type="InterPro" id="IPR018309">
    <property type="entry name" value="Tscrpt_reg_PadR_C"/>
</dbReference>
<dbReference type="InterPro" id="IPR036388">
    <property type="entry name" value="WH-like_DNA-bd_sf"/>
</dbReference>
<feature type="domain" description="Transcription regulator PadR N-terminal" evidence="1">
    <location>
        <begin position="7"/>
        <end position="79"/>
    </location>
</feature>
<dbReference type="SUPFAM" id="SSF46785">
    <property type="entry name" value="Winged helix' DNA-binding domain"/>
    <property type="match status" value="1"/>
</dbReference>
<dbReference type="InterPro" id="IPR036390">
    <property type="entry name" value="WH_DNA-bd_sf"/>
</dbReference>
<protein>
    <submittedName>
        <fullName evidence="3">Transcriptional regulator, PadR family</fullName>
    </submittedName>
</protein>
<dbReference type="Gene3D" id="6.10.140.190">
    <property type="match status" value="1"/>
</dbReference>
<reference evidence="3" key="1">
    <citation type="submission" date="2012-09" db="EMBL/GenBank/DDBJ databases">
        <title>Metagenomic Characterization of a Microbial Community in Wastewater Detects High Levels of Antibiotic Resistance.</title>
        <authorList>
            <person name="Abrams M."/>
            <person name="Caldwell A."/>
            <person name="Vandaei E."/>
            <person name="Lee W."/>
            <person name="Perrott J."/>
            <person name="Khan S.Y."/>
            <person name="Ta J."/>
            <person name="Romero D."/>
            <person name="Nguyen V."/>
            <person name="Pourmand N."/>
            <person name="Ouverney C.C."/>
        </authorList>
    </citation>
    <scope>NUCLEOTIDE SEQUENCE</scope>
</reference>
<evidence type="ECO:0000313" key="3">
    <source>
        <dbReference type="EMBL" id="AGC71077.1"/>
    </source>
</evidence>
<dbReference type="Pfam" id="PF10400">
    <property type="entry name" value="Vir_act_alpha_C"/>
    <property type="match status" value="1"/>
</dbReference>